<evidence type="ECO:0000313" key="3">
    <source>
        <dbReference type="Proteomes" id="UP001152087"/>
    </source>
</evidence>
<organism evidence="2 3">
    <name type="scientific">Fusarium falciforme</name>
    <dbReference type="NCBI Taxonomy" id="195108"/>
    <lineage>
        <taxon>Eukaryota</taxon>
        <taxon>Fungi</taxon>
        <taxon>Dikarya</taxon>
        <taxon>Ascomycota</taxon>
        <taxon>Pezizomycotina</taxon>
        <taxon>Sordariomycetes</taxon>
        <taxon>Hypocreomycetidae</taxon>
        <taxon>Hypocreales</taxon>
        <taxon>Nectriaceae</taxon>
        <taxon>Fusarium</taxon>
        <taxon>Fusarium solani species complex</taxon>
    </lineage>
</organism>
<comment type="caution">
    <text evidence="2">The sequence shown here is derived from an EMBL/GenBank/DDBJ whole genome shotgun (WGS) entry which is preliminary data.</text>
</comment>
<dbReference type="OrthoDB" id="5081689at2759"/>
<name>A0A9W8R3G2_9HYPO</name>
<evidence type="ECO:0000313" key="2">
    <source>
        <dbReference type="EMBL" id="KAJ4184940.1"/>
    </source>
</evidence>
<keyword evidence="3" id="KW-1185">Reference proteome</keyword>
<reference evidence="2" key="1">
    <citation type="submission" date="2022-09" db="EMBL/GenBank/DDBJ databases">
        <title>Fusarium specimens isolated from Avocado Roots.</title>
        <authorList>
            <person name="Stajich J."/>
            <person name="Roper C."/>
            <person name="Heimlech-Rivalta G."/>
        </authorList>
    </citation>
    <scope>NUCLEOTIDE SEQUENCE</scope>
    <source>
        <strain evidence="2">A02</strain>
    </source>
</reference>
<dbReference type="EMBL" id="JAOQAV010000025">
    <property type="protein sequence ID" value="KAJ4184940.1"/>
    <property type="molecule type" value="Genomic_DNA"/>
</dbReference>
<proteinExistence type="predicted"/>
<feature type="region of interest" description="Disordered" evidence="1">
    <location>
        <begin position="1"/>
        <end position="21"/>
    </location>
</feature>
<evidence type="ECO:0000256" key="1">
    <source>
        <dbReference type="SAM" id="MobiDB-lite"/>
    </source>
</evidence>
<dbReference type="AlphaFoldDB" id="A0A9W8R3G2"/>
<gene>
    <name evidence="2" type="ORF">NW755_008854</name>
</gene>
<dbReference type="Proteomes" id="UP001152087">
    <property type="component" value="Unassembled WGS sequence"/>
</dbReference>
<protein>
    <submittedName>
        <fullName evidence="2">Uncharacterized protein</fullName>
    </submittedName>
</protein>
<accession>A0A9W8R3G2</accession>
<sequence length="236" mass="26334">MALASTVDGGADTCDTSDPTQSTIHVDKADAILMPEQYRKALNHFNKLALDYKIFPMALEPRLKQDPAALLTLTNLPREARSAATKKFGRILAKENAKDDQKALSKASKLAILSVSRSKRAAKDNKNIEQWWKEARSKSTKKGKVLSFKPDDEEGVGLIVGYIARQAFGKLLDFLDDDPYYGLHPDEDDIPKNLLSKTTKWKKHPAIFKGDLPVSIREANFYAARKLLHPSKDGKN</sequence>